<reference evidence="1 2" key="1">
    <citation type="submission" date="2016-10" db="EMBL/GenBank/DDBJ databases">
        <authorList>
            <person name="de Groot N.N."/>
        </authorList>
    </citation>
    <scope>NUCLEOTIDE SEQUENCE [LARGE SCALE GENOMIC DNA]</scope>
    <source>
        <strain evidence="1 2">S3b</strain>
    </source>
</reference>
<accession>A0A1H2PXE5</accession>
<dbReference type="Proteomes" id="UP000182429">
    <property type="component" value="Unassembled WGS sequence"/>
</dbReference>
<organism evidence="1 2">
    <name type="scientific">Kandleria vitulina</name>
    <dbReference type="NCBI Taxonomy" id="1630"/>
    <lineage>
        <taxon>Bacteria</taxon>
        <taxon>Bacillati</taxon>
        <taxon>Bacillota</taxon>
        <taxon>Erysipelotrichia</taxon>
        <taxon>Erysipelotrichales</taxon>
        <taxon>Coprobacillaceae</taxon>
        <taxon>Kandleria</taxon>
    </lineage>
</organism>
<dbReference type="Pfam" id="PF19787">
    <property type="entry name" value="DUF6271"/>
    <property type="match status" value="2"/>
</dbReference>
<dbReference type="InterPro" id="IPR046238">
    <property type="entry name" value="DUF6271"/>
</dbReference>
<dbReference type="OrthoDB" id="2986215at2"/>
<name>A0A1H2PXE5_9FIRM</name>
<dbReference type="RefSeq" id="WP_074685212.1">
    <property type="nucleotide sequence ID" value="NZ_FNNF01000001.1"/>
</dbReference>
<dbReference type="AlphaFoldDB" id="A0A1H2PXE5"/>
<dbReference type="EMBL" id="FNNF01000001">
    <property type="protein sequence ID" value="SDV99536.1"/>
    <property type="molecule type" value="Genomic_DNA"/>
</dbReference>
<protein>
    <recommendedName>
        <fullName evidence="3">Glycosyl transferase family 2</fullName>
    </recommendedName>
</protein>
<evidence type="ECO:0000313" key="2">
    <source>
        <dbReference type="Proteomes" id="UP000182429"/>
    </source>
</evidence>
<evidence type="ECO:0008006" key="3">
    <source>
        <dbReference type="Google" id="ProtNLM"/>
    </source>
</evidence>
<proteinExistence type="predicted"/>
<sequence length="408" mass="48413">MKHILIIPTHLEAKDAIIDHVQELRDISHLDEWAYVILDSSSKEDRHINEEAILECKKKMPDLRIYHIIQDEFDCAIKTVIQDQRIFDLLIGNQFSYGKMMNRISMLAIILDADYIHRRDSDTFIQKDASPLEIENIFLGSQFEDKEIMMVGSSYCGNWGIDYSDIEDFSILKKLFRLSKPYYSDEQLTKYINDKYVMGSKEKYEGKDFFSFLQSDYIDAGNFSYQNIFKYIPVNPAVCTSGTDYIYHDYIDILKKGRLYHNRRVLHQYNDNRYNAIDYTSYTKAKLYSRLVKIFNSQMKKDLMDKKIDLNNIDVAVSDAYKKILKKDDIDQLLMNMINDFYDTYLSINDKKYDEILEYIKDNKQDIIESTKSKINDYTILIDHWKDIVNYLSSQFQNELKEFEVLPK</sequence>
<gene>
    <name evidence="1" type="ORF">SAMN04487759_101113</name>
</gene>
<evidence type="ECO:0000313" key="1">
    <source>
        <dbReference type="EMBL" id="SDV99536.1"/>
    </source>
</evidence>